<feature type="compositionally biased region" description="Pro residues" evidence="1">
    <location>
        <begin position="12"/>
        <end position="24"/>
    </location>
</feature>
<protein>
    <submittedName>
        <fullName evidence="2">Uncharacterized protein</fullName>
    </submittedName>
</protein>
<name>A0ABT9LRC3_STRGD</name>
<keyword evidence="3" id="KW-1185">Reference proteome</keyword>
<comment type="caution">
    <text evidence="2">The sequence shown here is derived from an EMBL/GenBank/DDBJ whole genome shotgun (WGS) entry which is preliminary data.</text>
</comment>
<dbReference type="Proteomes" id="UP001231675">
    <property type="component" value="Unassembled WGS sequence"/>
</dbReference>
<gene>
    <name evidence="2" type="ORF">J2S47_006569</name>
</gene>
<dbReference type="EMBL" id="JAURUD010000001">
    <property type="protein sequence ID" value="MDP9686067.1"/>
    <property type="molecule type" value="Genomic_DNA"/>
</dbReference>
<sequence length="39" mass="3847">MGGRSMVSDPLPAAPAHPPIPAPPGGYLLVGPRLAGTAR</sequence>
<reference evidence="2 3" key="1">
    <citation type="submission" date="2023-07" db="EMBL/GenBank/DDBJ databases">
        <title>Sequencing the genomes of 1000 actinobacteria strains.</title>
        <authorList>
            <person name="Klenk H.-P."/>
        </authorList>
    </citation>
    <scope>NUCLEOTIDE SEQUENCE [LARGE SCALE GENOMIC DNA]</scope>
    <source>
        <strain evidence="2 3">DSM 40229</strain>
    </source>
</reference>
<accession>A0ABT9LRC3</accession>
<organism evidence="2 3">
    <name type="scientific">Streptomyces griseoviridis</name>
    <dbReference type="NCBI Taxonomy" id="45398"/>
    <lineage>
        <taxon>Bacteria</taxon>
        <taxon>Bacillati</taxon>
        <taxon>Actinomycetota</taxon>
        <taxon>Actinomycetes</taxon>
        <taxon>Kitasatosporales</taxon>
        <taxon>Streptomycetaceae</taxon>
        <taxon>Streptomyces</taxon>
    </lineage>
</organism>
<proteinExistence type="predicted"/>
<evidence type="ECO:0000313" key="3">
    <source>
        <dbReference type="Proteomes" id="UP001231675"/>
    </source>
</evidence>
<feature type="region of interest" description="Disordered" evidence="1">
    <location>
        <begin position="1"/>
        <end position="39"/>
    </location>
</feature>
<evidence type="ECO:0000313" key="2">
    <source>
        <dbReference type="EMBL" id="MDP9686067.1"/>
    </source>
</evidence>
<evidence type="ECO:0000256" key="1">
    <source>
        <dbReference type="SAM" id="MobiDB-lite"/>
    </source>
</evidence>